<keyword evidence="3" id="KW-1185">Reference proteome</keyword>
<accession>C7DIR7</accession>
<dbReference type="InterPro" id="IPR000182">
    <property type="entry name" value="GNAT_dom"/>
</dbReference>
<feature type="domain" description="N-acetyltransferase" evidence="1">
    <location>
        <begin position="9"/>
        <end position="162"/>
    </location>
</feature>
<dbReference type="CDD" id="cd04301">
    <property type="entry name" value="NAT_SF"/>
    <property type="match status" value="1"/>
</dbReference>
<dbReference type="AlphaFoldDB" id="C7DIR7"/>
<dbReference type="Proteomes" id="UP000332487">
    <property type="component" value="Unassembled WGS sequence"/>
</dbReference>
<gene>
    <name evidence="2" type="ORF">UNLARM2_0955</name>
</gene>
<dbReference type="Gene3D" id="3.40.630.30">
    <property type="match status" value="1"/>
</dbReference>
<protein>
    <submittedName>
        <fullName evidence="2">GCN5-related N-acetyltransferase</fullName>
    </submittedName>
</protein>
<sequence length="162" mass="18285">MAVLEDGNIRLRPVNLKEDMGLFLEWYSNPDLLFYSEGPKAMPPYGPDTIERMVKSLSEIGECYIIEIAELGAWKPLGDASITNDKTPIAIGNEEYWGKGIGTRVLGILIRRARERGMKVLKVSGIYEYNARSLKMYAKAGFVETGRVNEDGYEVIKMEMKL</sequence>
<dbReference type="InterPro" id="IPR016181">
    <property type="entry name" value="Acyl_CoA_acyltransferase"/>
</dbReference>
<proteinExistence type="predicted"/>
<organism evidence="2 3">
    <name type="scientific">Candidatus Micrarchaeum acidiphilum ARMAN-2</name>
    <dbReference type="NCBI Taxonomy" id="425595"/>
    <lineage>
        <taxon>Archaea</taxon>
        <taxon>Candidatus Micrarchaeota</taxon>
        <taxon>Candidatus Micrarchaeia</taxon>
        <taxon>Candidatus Micrarchaeales</taxon>
        <taxon>Candidatus Micrarchaeaceae</taxon>
        <taxon>Candidatus Micrarchaeum</taxon>
    </lineage>
</organism>
<evidence type="ECO:0000313" key="3">
    <source>
        <dbReference type="Proteomes" id="UP000332487"/>
    </source>
</evidence>
<evidence type="ECO:0000259" key="1">
    <source>
        <dbReference type="PROSITE" id="PS51186"/>
    </source>
</evidence>
<reference evidence="2 3" key="2">
    <citation type="journal article" date="2010" name="Proc. Natl. Acad. Sci. U.S.A.">
        <title>Enigmatic, ultrasmall, uncultivated Archaea.</title>
        <authorList>
            <person name="Baker B.J."/>
            <person name="Comolli L.R."/>
            <person name="Dick G.J."/>
            <person name="Hauser L.J."/>
            <person name="Hyatt D."/>
            <person name="Dill B.D."/>
            <person name="Land M.L."/>
            <person name="Verberkmoes N.C."/>
            <person name="Hettich R.L."/>
            <person name="Banfield J.F."/>
        </authorList>
    </citation>
    <scope>NUCLEOTIDE SEQUENCE [LARGE SCALE GENOMIC DNA]</scope>
    <source>
        <strain evidence="2">ARMAN-2</strain>
    </source>
</reference>
<name>C7DIR7_MICA2</name>
<dbReference type="PANTHER" id="PTHR43415">
    <property type="entry name" value="SPERMIDINE N(1)-ACETYLTRANSFERASE"/>
    <property type="match status" value="1"/>
</dbReference>
<dbReference type="EMBL" id="GG697241">
    <property type="protein sequence ID" value="EET89841.1"/>
    <property type="molecule type" value="Genomic_DNA"/>
</dbReference>
<dbReference type="PROSITE" id="PS51186">
    <property type="entry name" value="GNAT"/>
    <property type="match status" value="1"/>
</dbReference>
<evidence type="ECO:0000313" key="2">
    <source>
        <dbReference type="EMBL" id="EET89841.1"/>
    </source>
</evidence>
<dbReference type="GO" id="GO:0016747">
    <property type="term" value="F:acyltransferase activity, transferring groups other than amino-acyl groups"/>
    <property type="evidence" value="ECO:0007669"/>
    <property type="project" value="InterPro"/>
</dbReference>
<dbReference type="SUPFAM" id="SSF55729">
    <property type="entry name" value="Acyl-CoA N-acyltransferases (Nat)"/>
    <property type="match status" value="1"/>
</dbReference>
<dbReference type="PANTHER" id="PTHR43415:SF3">
    <property type="entry name" value="GNAT-FAMILY ACETYLTRANSFERASE"/>
    <property type="match status" value="1"/>
</dbReference>
<dbReference type="Pfam" id="PF00583">
    <property type="entry name" value="Acetyltransf_1"/>
    <property type="match status" value="1"/>
</dbReference>
<reference evidence="2 3" key="1">
    <citation type="journal article" date="2009" name="Genome Biol.">
        <title>Community-wide analysis of microbial genome sequence signatures.</title>
        <authorList>
            <person name="Dick G.J."/>
            <person name="Andersson A.F."/>
            <person name="Baker B.J."/>
            <person name="Simmons S.L."/>
            <person name="Thomas B.C."/>
            <person name="Yelton A.P."/>
            <person name="Banfield J.F."/>
        </authorList>
    </citation>
    <scope>NUCLEOTIDE SEQUENCE [LARGE SCALE GENOMIC DNA]</scope>
    <source>
        <strain evidence="2">ARMAN-2</strain>
    </source>
</reference>